<feature type="transmembrane region" description="Helical" evidence="1">
    <location>
        <begin position="75"/>
        <end position="92"/>
    </location>
</feature>
<reference evidence="3" key="1">
    <citation type="submission" date="2016-10" db="EMBL/GenBank/DDBJ databases">
        <authorList>
            <person name="Varghese N."/>
            <person name="Submissions S."/>
        </authorList>
    </citation>
    <scope>NUCLEOTIDE SEQUENCE [LARGE SCALE GENOMIC DNA]</scope>
    <source>
        <strain evidence="3">DSM 44498</strain>
    </source>
</reference>
<evidence type="ECO:0000313" key="3">
    <source>
        <dbReference type="Proteomes" id="UP000183561"/>
    </source>
</evidence>
<dbReference type="Proteomes" id="UP000183561">
    <property type="component" value="Unassembled WGS sequence"/>
</dbReference>
<name>A0A1H4R386_9NOCA</name>
<feature type="transmembrane region" description="Helical" evidence="1">
    <location>
        <begin position="189"/>
        <end position="206"/>
    </location>
</feature>
<dbReference type="AlphaFoldDB" id="A0A1H4R386"/>
<sequence length="477" mass="51365">MTIFILAGLCLVVSIAVLNAPKDGPGRPPLVSAYNLTLGLFVVYIIIPGFLILLNSGEFTWARSYGGTIQLDLSLAVAGSGLIAFIFGATLARRAHFRTIVAKTTRPSRHAVPIVVPIILICTGMLLKLYVVYTTGGIDAAILRLSNSAQEKAGIQDLQASSIGIRTLSGLADAGAIWLVVQSLRDRKNLAFSATVLVVVLGTSYLTMGKRLALILPLIAIVLAIHAYRHRLTIKYAPLAIVGALGLGMASLLVRILLPASESNTRVDYNQIDYARGSVFNFYFYSLEFSSVEMISVVRNARETILGMFGGSLEAFVITNIQPIAFTIPRSLWPGKPERVYDISYAITAILNGTSLDGAKAGYASSIVGTSYVYLGVFGVLIGLGIFGWVTAVADGALKRNEWSVEAIIVYALVLTLVFHLFRQGTLGWTFIVGIMQQYGTILGISILLLFRVNKTGRAVRALDSASEVRLEVKAKS</sequence>
<keyword evidence="3" id="KW-1185">Reference proteome</keyword>
<dbReference type="EMBL" id="FNSV01000005">
    <property type="protein sequence ID" value="SEC26390.1"/>
    <property type="molecule type" value="Genomic_DNA"/>
</dbReference>
<evidence type="ECO:0008006" key="4">
    <source>
        <dbReference type="Google" id="ProtNLM"/>
    </source>
</evidence>
<feature type="transmembrane region" description="Helical" evidence="1">
    <location>
        <begin position="372"/>
        <end position="391"/>
    </location>
</feature>
<feature type="transmembrane region" description="Helical" evidence="1">
    <location>
        <begin position="403"/>
        <end position="422"/>
    </location>
</feature>
<keyword evidence="1" id="KW-0472">Membrane</keyword>
<gene>
    <name evidence="2" type="ORF">SAMN04490239_3463</name>
</gene>
<feature type="transmembrane region" description="Helical" evidence="1">
    <location>
        <begin position="428"/>
        <end position="451"/>
    </location>
</feature>
<feature type="transmembrane region" description="Helical" evidence="1">
    <location>
        <begin position="112"/>
        <end position="133"/>
    </location>
</feature>
<keyword evidence="1" id="KW-0812">Transmembrane</keyword>
<dbReference type="OrthoDB" id="8229713at2"/>
<feature type="transmembrane region" description="Helical" evidence="1">
    <location>
        <begin position="236"/>
        <end position="258"/>
    </location>
</feature>
<organism evidence="2 3">
    <name type="scientific">Rhodococcus koreensis</name>
    <dbReference type="NCBI Taxonomy" id="99653"/>
    <lineage>
        <taxon>Bacteria</taxon>
        <taxon>Bacillati</taxon>
        <taxon>Actinomycetota</taxon>
        <taxon>Actinomycetes</taxon>
        <taxon>Mycobacteriales</taxon>
        <taxon>Nocardiaceae</taxon>
        <taxon>Rhodococcus</taxon>
    </lineage>
</organism>
<dbReference type="RefSeq" id="WP_143051397.1">
    <property type="nucleotide sequence ID" value="NZ_FNSV01000005.1"/>
</dbReference>
<keyword evidence="1" id="KW-1133">Transmembrane helix</keyword>
<proteinExistence type="predicted"/>
<feature type="transmembrane region" description="Helical" evidence="1">
    <location>
        <begin position="212"/>
        <end position="229"/>
    </location>
</feature>
<protein>
    <recommendedName>
        <fullName evidence="4">Oligosaccharide repeat unit polymerase</fullName>
    </recommendedName>
</protein>
<feature type="transmembrane region" description="Helical" evidence="1">
    <location>
        <begin position="35"/>
        <end position="54"/>
    </location>
</feature>
<evidence type="ECO:0000313" key="2">
    <source>
        <dbReference type="EMBL" id="SEC26390.1"/>
    </source>
</evidence>
<evidence type="ECO:0000256" key="1">
    <source>
        <dbReference type="SAM" id="Phobius"/>
    </source>
</evidence>
<accession>A0A1H4R386</accession>